<keyword evidence="1 7" id="KW-0436">Ligase</keyword>
<dbReference type="Gene3D" id="3.30.1490.70">
    <property type="match status" value="1"/>
</dbReference>
<dbReference type="InterPro" id="IPR050326">
    <property type="entry name" value="NAD_dep_DNA_ligaseB"/>
</dbReference>
<feature type="domain" description="DNA ligase OB-like" evidence="6">
    <location>
        <begin position="216"/>
        <end position="281"/>
    </location>
</feature>
<keyword evidence="2" id="KW-0235">DNA replication</keyword>
<protein>
    <submittedName>
        <fullName evidence="7">DNA ligase</fullName>
        <ecNumber evidence="7">6.5.1.1</ecNumber>
    </submittedName>
</protein>
<evidence type="ECO:0000313" key="8">
    <source>
        <dbReference type="Proteomes" id="UP000672097"/>
    </source>
</evidence>
<dbReference type="CDD" id="cd08041">
    <property type="entry name" value="OBF_kDNA_ligase_like"/>
    <property type="match status" value="1"/>
</dbReference>
<dbReference type="Gene3D" id="2.40.50.140">
    <property type="entry name" value="Nucleic acid-binding proteins"/>
    <property type="match status" value="1"/>
</dbReference>
<name>A0ABS5E2Y7_9BURK</name>
<dbReference type="PANTHER" id="PTHR47810:SF1">
    <property type="entry name" value="DNA LIGASE B"/>
    <property type="match status" value="1"/>
</dbReference>
<gene>
    <name evidence="7" type="ORF">KAK11_20780</name>
</gene>
<dbReference type="GO" id="GO:0003910">
    <property type="term" value="F:DNA ligase (ATP) activity"/>
    <property type="evidence" value="ECO:0007669"/>
    <property type="project" value="UniProtKB-EC"/>
</dbReference>
<evidence type="ECO:0000256" key="5">
    <source>
        <dbReference type="SAM" id="SignalP"/>
    </source>
</evidence>
<dbReference type="InterPro" id="IPR012340">
    <property type="entry name" value="NA-bd_OB-fold"/>
</dbReference>
<reference evidence="7 8" key="1">
    <citation type="submission" date="2021-04" db="EMBL/GenBank/DDBJ databases">
        <title>The genome sequence of type strain Ideonella paludis KCTC 32238.</title>
        <authorList>
            <person name="Liu Y."/>
        </authorList>
    </citation>
    <scope>NUCLEOTIDE SEQUENCE [LARGE SCALE GENOMIC DNA]</scope>
    <source>
        <strain evidence="7 8">KCTC 32238</strain>
    </source>
</reference>
<evidence type="ECO:0000256" key="1">
    <source>
        <dbReference type="ARBA" id="ARBA00022598"/>
    </source>
</evidence>
<dbReference type="CDD" id="cd07896">
    <property type="entry name" value="Adenylation_kDNA_ligase_like"/>
    <property type="match status" value="1"/>
</dbReference>
<dbReference type="NCBIfam" id="NF006592">
    <property type="entry name" value="PRK09125.1"/>
    <property type="match status" value="1"/>
</dbReference>
<keyword evidence="8" id="KW-1185">Reference proteome</keyword>
<accession>A0ABS5E2Y7</accession>
<dbReference type="RefSeq" id="WP_210811450.1">
    <property type="nucleotide sequence ID" value="NZ_JAGQDG010000009.1"/>
</dbReference>
<dbReference type="Pfam" id="PF14743">
    <property type="entry name" value="DNA_ligase_OB_2"/>
    <property type="match status" value="1"/>
</dbReference>
<evidence type="ECO:0000313" key="7">
    <source>
        <dbReference type="EMBL" id="MBQ0937773.1"/>
    </source>
</evidence>
<evidence type="ECO:0000256" key="4">
    <source>
        <dbReference type="ARBA" id="ARBA00023204"/>
    </source>
</evidence>
<feature type="signal peptide" evidence="5">
    <location>
        <begin position="1"/>
        <end position="24"/>
    </location>
</feature>
<organism evidence="7 8">
    <name type="scientific">Ideonella paludis</name>
    <dbReference type="NCBI Taxonomy" id="1233411"/>
    <lineage>
        <taxon>Bacteria</taxon>
        <taxon>Pseudomonadati</taxon>
        <taxon>Pseudomonadota</taxon>
        <taxon>Betaproteobacteria</taxon>
        <taxon>Burkholderiales</taxon>
        <taxon>Sphaerotilaceae</taxon>
        <taxon>Ideonella</taxon>
    </lineage>
</organism>
<dbReference type="EMBL" id="JAGQDG010000009">
    <property type="protein sequence ID" value="MBQ0937773.1"/>
    <property type="molecule type" value="Genomic_DNA"/>
</dbReference>
<keyword evidence="4" id="KW-0234">DNA repair</keyword>
<feature type="chain" id="PRO_5046346958" evidence="5">
    <location>
        <begin position="25"/>
        <end position="285"/>
    </location>
</feature>
<keyword evidence="3" id="KW-0227">DNA damage</keyword>
<dbReference type="PANTHER" id="PTHR47810">
    <property type="entry name" value="DNA LIGASE"/>
    <property type="match status" value="1"/>
</dbReference>
<keyword evidence="5" id="KW-0732">Signal</keyword>
<dbReference type="SUPFAM" id="SSF50249">
    <property type="entry name" value="Nucleic acid-binding proteins"/>
    <property type="match status" value="1"/>
</dbReference>
<dbReference type="SUPFAM" id="SSF56091">
    <property type="entry name" value="DNA ligase/mRNA capping enzyme, catalytic domain"/>
    <property type="match status" value="1"/>
</dbReference>
<dbReference type="InterPro" id="IPR029319">
    <property type="entry name" value="DNA_ligase_OB"/>
</dbReference>
<dbReference type="EC" id="6.5.1.1" evidence="7"/>
<sequence>MQRCVWCSGLGLLPLALAVGPVQAAPADAPALLLAKSAAPSIDPAGYLVSEKLDGVRAFWDGQRLWSRGGLPIAAPAWFTQKLPAVALDGELWMGRGRFEALSGAVRQAEPDPAAWRLISFRVFEMPGAAGSFEQRAQGLRRVVEQAQFSGLQWVAQELVADRAALQRRLAEVVAAGGEGLMLHKADAPYLTGRSDVLLKLKPVEDADAVVIGYEPGKGRFAGQTGALRVRDEQGRVFSVGSGLSEAQRSSPPPLGSTVTVRWRGTTAKGLPRFATLWRLREPGL</sequence>
<dbReference type="Proteomes" id="UP000672097">
    <property type="component" value="Unassembled WGS sequence"/>
</dbReference>
<proteinExistence type="predicted"/>
<evidence type="ECO:0000256" key="2">
    <source>
        <dbReference type="ARBA" id="ARBA00022705"/>
    </source>
</evidence>
<evidence type="ECO:0000256" key="3">
    <source>
        <dbReference type="ARBA" id="ARBA00022763"/>
    </source>
</evidence>
<comment type="caution">
    <text evidence="7">The sequence shown here is derived from an EMBL/GenBank/DDBJ whole genome shotgun (WGS) entry which is preliminary data.</text>
</comment>
<evidence type="ECO:0000259" key="6">
    <source>
        <dbReference type="Pfam" id="PF14743"/>
    </source>
</evidence>
<dbReference type="Gene3D" id="3.30.470.30">
    <property type="entry name" value="DNA ligase/mRNA capping enzyme"/>
    <property type="match status" value="1"/>
</dbReference>